<dbReference type="Proteomes" id="UP001527866">
    <property type="component" value="Unassembled WGS sequence"/>
</dbReference>
<dbReference type="EMBL" id="JAQFWQ010000057">
    <property type="protein sequence ID" value="MDA2812740.1"/>
    <property type="molecule type" value="Genomic_DNA"/>
</dbReference>
<gene>
    <name evidence="1" type="ORF">O4J56_18995</name>
</gene>
<dbReference type="RefSeq" id="WP_270687400.1">
    <property type="nucleotide sequence ID" value="NZ_JAQFWQ010000057.1"/>
</dbReference>
<accession>A0ABT4U720</accession>
<comment type="caution">
    <text evidence="1">The sequence shown here is derived from an EMBL/GenBank/DDBJ whole genome shotgun (WGS) entry which is preliminary data.</text>
</comment>
<reference evidence="1 2" key="1">
    <citation type="submission" date="2023-01" db="EMBL/GenBank/DDBJ databases">
        <title>Draft genome sequence of Nocardiopsis sp. RSe5-2 isolated from halophytes.</title>
        <authorList>
            <person name="Duangmal K."/>
            <person name="Chantavorakit T."/>
        </authorList>
    </citation>
    <scope>NUCLEOTIDE SEQUENCE [LARGE SCALE GENOMIC DNA]</scope>
    <source>
        <strain evidence="1 2">RSe5-2</strain>
    </source>
</reference>
<evidence type="ECO:0000313" key="1">
    <source>
        <dbReference type="EMBL" id="MDA2812740.1"/>
    </source>
</evidence>
<keyword evidence="2" id="KW-1185">Reference proteome</keyword>
<evidence type="ECO:0000313" key="2">
    <source>
        <dbReference type="Proteomes" id="UP001527866"/>
    </source>
</evidence>
<proteinExistence type="predicted"/>
<organism evidence="1 2">
    <name type="scientific">Nocardiopsis endophytica</name>
    <dbReference type="NCBI Taxonomy" id="3018445"/>
    <lineage>
        <taxon>Bacteria</taxon>
        <taxon>Bacillati</taxon>
        <taxon>Actinomycetota</taxon>
        <taxon>Actinomycetes</taxon>
        <taxon>Streptosporangiales</taxon>
        <taxon>Nocardiopsidaceae</taxon>
        <taxon>Nocardiopsis</taxon>
    </lineage>
</organism>
<sequence length="126" mass="14050">MAMYDGARVEIHDELWGEGDGPEPETELNRTISVWGRAASGVWLTPEDAQCSLVEEDIEVLMENDGFLFVSLDGREQLVEQVSAAFPGADVRYFSEDEDGEDRELDVAGVAPVFQIEYSMDILMDD</sequence>
<protein>
    <submittedName>
        <fullName evidence="1">Uncharacterized protein</fullName>
    </submittedName>
</protein>
<name>A0ABT4U720_9ACTN</name>